<name>A0ABW7AP32_9ACTN</name>
<comment type="caution">
    <text evidence="1">The sequence shown here is derived from an EMBL/GenBank/DDBJ whole genome shotgun (WGS) entry which is preliminary data.</text>
</comment>
<reference evidence="1 2" key="1">
    <citation type="submission" date="2024-10" db="EMBL/GenBank/DDBJ databases">
        <authorList>
            <person name="Topkara A.R."/>
            <person name="Saygin H."/>
        </authorList>
    </citation>
    <scope>NUCLEOTIDE SEQUENCE [LARGE SCALE GENOMIC DNA]</scope>
    <source>
        <strain evidence="1 2">M3C6</strain>
    </source>
</reference>
<accession>A0ABW7AP32</accession>
<sequence length="137" mass="15742">MSAHGYITRDEIAEVAGLLCARLGALSERAYIQATTINGEYENPIALARAWVEVREVLDEVRKDAAHYGDDWQDHMPNRPELFDVEYHDYDFDADKGRKTYGYIEDHDEAEDRRVALEIIRTLAARFPLTVAERNSL</sequence>
<evidence type="ECO:0000313" key="2">
    <source>
        <dbReference type="Proteomes" id="UP001603978"/>
    </source>
</evidence>
<dbReference type="Proteomes" id="UP001603978">
    <property type="component" value="Unassembled WGS sequence"/>
</dbReference>
<gene>
    <name evidence="1" type="ORF">ACFLIM_38850</name>
</gene>
<evidence type="ECO:0000313" key="1">
    <source>
        <dbReference type="EMBL" id="MFG1709167.1"/>
    </source>
</evidence>
<keyword evidence="2" id="KW-1185">Reference proteome</keyword>
<protein>
    <submittedName>
        <fullName evidence="1">Uncharacterized protein</fullName>
    </submittedName>
</protein>
<organism evidence="1 2">
    <name type="scientific">Nonomuraea marmarensis</name>
    <dbReference type="NCBI Taxonomy" id="3351344"/>
    <lineage>
        <taxon>Bacteria</taxon>
        <taxon>Bacillati</taxon>
        <taxon>Actinomycetota</taxon>
        <taxon>Actinomycetes</taxon>
        <taxon>Streptosporangiales</taxon>
        <taxon>Streptosporangiaceae</taxon>
        <taxon>Nonomuraea</taxon>
    </lineage>
</organism>
<dbReference type="EMBL" id="JBICRM010000034">
    <property type="protein sequence ID" value="MFG1709167.1"/>
    <property type="molecule type" value="Genomic_DNA"/>
</dbReference>
<proteinExistence type="predicted"/>
<dbReference type="RefSeq" id="WP_393173677.1">
    <property type="nucleotide sequence ID" value="NZ_JBICRM010000034.1"/>
</dbReference>